<organism evidence="4 5">
    <name type="scientific">Stutzerimonas tarimensis</name>
    <dbReference type="NCBI Taxonomy" id="1507735"/>
    <lineage>
        <taxon>Bacteria</taxon>
        <taxon>Pseudomonadati</taxon>
        <taxon>Pseudomonadota</taxon>
        <taxon>Gammaproteobacteria</taxon>
        <taxon>Pseudomonadales</taxon>
        <taxon>Pseudomonadaceae</taxon>
        <taxon>Stutzerimonas</taxon>
    </lineage>
</organism>
<dbReference type="InterPro" id="IPR050229">
    <property type="entry name" value="GlpE_sulfurtransferase"/>
</dbReference>
<dbReference type="EMBL" id="JBHRXZ010000022">
    <property type="protein sequence ID" value="MFC3608328.1"/>
    <property type="molecule type" value="Genomic_DNA"/>
</dbReference>
<dbReference type="SUPFAM" id="SSF52821">
    <property type="entry name" value="Rhodanese/Cell cycle control phosphatase"/>
    <property type="match status" value="1"/>
</dbReference>
<evidence type="ECO:0000256" key="2">
    <source>
        <dbReference type="ARBA" id="ARBA00022679"/>
    </source>
</evidence>
<name>A0ABV7T741_9GAMM</name>
<dbReference type="SMART" id="SM00450">
    <property type="entry name" value="RHOD"/>
    <property type="match status" value="1"/>
</dbReference>
<reference evidence="5" key="1">
    <citation type="journal article" date="2019" name="Int. J. Syst. Evol. Microbiol.">
        <title>The Global Catalogue of Microorganisms (GCM) 10K type strain sequencing project: providing services to taxonomists for standard genome sequencing and annotation.</title>
        <authorList>
            <consortium name="The Broad Institute Genomics Platform"/>
            <consortium name="The Broad Institute Genome Sequencing Center for Infectious Disease"/>
            <person name="Wu L."/>
            <person name="Ma J."/>
        </authorList>
    </citation>
    <scope>NUCLEOTIDE SEQUENCE [LARGE SCALE GENOMIC DNA]</scope>
    <source>
        <strain evidence="5">KCTC 42447</strain>
    </source>
</reference>
<keyword evidence="2" id="KW-0808">Transferase</keyword>
<evidence type="ECO:0000313" key="5">
    <source>
        <dbReference type="Proteomes" id="UP001595630"/>
    </source>
</evidence>
<dbReference type="PANTHER" id="PTHR43031:SF6">
    <property type="entry name" value="THIOSULFATE SULFURTRANSFERASE GLPE"/>
    <property type="match status" value="1"/>
</dbReference>
<dbReference type="Pfam" id="PF00581">
    <property type="entry name" value="Rhodanese"/>
    <property type="match status" value="1"/>
</dbReference>
<dbReference type="InterPro" id="IPR036873">
    <property type="entry name" value="Rhodanese-like_dom_sf"/>
</dbReference>
<dbReference type="PANTHER" id="PTHR43031">
    <property type="entry name" value="FAD-DEPENDENT OXIDOREDUCTASE"/>
    <property type="match status" value="1"/>
</dbReference>
<dbReference type="Gene3D" id="3.40.250.10">
    <property type="entry name" value="Rhodanese-like domain"/>
    <property type="match status" value="1"/>
</dbReference>
<proteinExistence type="predicted"/>
<feature type="domain" description="Rhodanese" evidence="3">
    <location>
        <begin position="18"/>
        <end position="106"/>
    </location>
</feature>
<dbReference type="InterPro" id="IPR023695">
    <property type="entry name" value="Thiosulf_sulfurTrfase"/>
</dbReference>
<gene>
    <name evidence="4" type="ORF">ACFOMF_11110</name>
</gene>
<comment type="caution">
    <text evidence="4">The sequence shown here is derived from an EMBL/GenBank/DDBJ whole genome shotgun (WGS) entry which is preliminary data.</text>
</comment>
<dbReference type="Proteomes" id="UP001595630">
    <property type="component" value="Unassembled WGS sequence"/>
</dbReference>
<sequence length="118" mass="13515">MSGYKRISVAEAELLLSEHDNVMLLDMRDALTYCQNHDPRAIHLSDLNLRTMLKSTPRDMHLVICCYHGHASQDMAALFAEFDFDNIYSLDGGYAAWQARPGQRYRTPAERIPASIYH</sequence>
<accession>A0ABV7T741</accession>
<dbReference type="CDD" id="cd01444">
    <property type="entry name" value="GlpE_ST"/>
    <property type="match status" value="1"/>
</dbReference>
<evidence type="ECO:0000313" key="4">
    <source>
        <dbReference type="EMBL" id="MFC3608328.1"/>
    </source>
</evidence>
<protein>
    <submittedName>
        <fullName evidence="4">Thiosulfate sulfurtransferase GlpE</fullName>
    </submittedName>
</protein>
<dbReference type="RefSeq" id="WP_386364756.1">
    <property type="nucleotide sequence ID" value="NZ_JBHRXZ010000022.1"/>
</dbReference>
<keyword evidence="1" id="KW-0963">Cytoplasm</keyword>
<dbReference type="InterPro" id="IPR001763">
    <property type="entry name" value="Rhodanese-like_dom"/>
</dbReference>
<evidence type="ECO:0000256" key="1">
    <source>
        <dbReference type="ARBA" id="ARBA00022490"/>
    </source>
</evidence>
<keyword evidence="5" id="KW-1185">Reference proteome</keyword>
<dbReference type="PROSITE" id="PS50206">
    <property type="entry name" value="RHODANESE_3"/>
    <property type="match status" value="1"/>
</dbReference>
<evidence type="ECO:0000259" key="3">
    <source>
        <dbReference type="PROSITE" id="PS50206"/>
    </source>
</evidence>